<evidence type="ECO:0000256" key="2">
    <source>
        <dbReference type="ARBA" id="ARBA00007801"/>
    </source>
</evidence>
<comment type="cofactor">
    <cofactor evidence="1">
        <name>FAD</name>
        <dbReference type="ChEBI" id="CHEBI:57692"/>
    </cofactor>
</comment>
<dbReference type="PRINTS" id="PR00420">
    <property type="entry name" value="RNGMNOXGNASE"/>
</dbReference>
<dbReference type="InterPro" id="IPR002938">
    <property type="entry name" value="FAD-bd"/>
</dbReference>
<dbReference type="GO" id="GO:0071949">
    <property type="term" value="F:FAD binding"/>
    <property type="evidence" value="ECO:0007669"/>
    <property type="project" value="InterPro"/>
</dbReference>
<dbReference type="CDD" id="cd02979">
    <property type="entry name" value="PHOX_C"/>
    <property type="match status" value="1"/>
</dbReference>
<evidence type="ECO:0000313" key="8">
    <source>
        <dbReference type="EMBL" id="CAB4894391.1"/>
    </source>
</evidence>
<keyword evidence="5" id="KW-0560">Oxidoreductase</keyword>
<dbReference type="PANTHER" id="PTHR43004:SF19">
    <property type="entry name" value="BINDING MONOOXYGENASE, PUTATIVE (JCVI)-RELATED"/>
    <property type="match status" value="1"/>
</dbReference>
<dbReference type="Gene3D" id="3.50.50.60">
    <property type="entry name" value="FAD/NAD(P)-binding domain"/>
    <property type="match status" value="1"/>
</dbReference>
<dbReference type="PANTHER" id="PTHR43004">
    <property type="entry name" value="TRK SYSTEM POTASSIUM UPTAKE PROTEIN"/>
    <property type="match status" value="1"/>
</dbReference>
<comment type="similarity">
    <text evidence="2">Belongs to the PheA/TfdB FAD monooxygenase family.</text>
</comment>
<dbReference type="SUPFAM" id="SSF52833">
    <property type="entry name" value="Thioredoxin-like"/>
    <property type="match status" value="1"/>
</dbReference>
<dbReference type="InterPro" id="IPR036188">
    <property type="entry name" value="FAD/NAD-bd_sf"/>
</dbReference>
<feature type="domain" description="Phenol hydroxylase-like C-terminal dimerisation" evidence="7">
    <location>
        <begin position="444"/>
        <end position="628"/>
    </location>
</feature>
<keyword evidence="3" id="KW-0285">Flavoprotein</keyword>
<evidence type="ECO:0000256" key="5">
    <source>
        <dbReference type="ARBA" id="ARBA00023002"/>
    </source>
</evidence>
<protein>
    <submittedName>
        <fullName evidence="8">Unannotated protein</fullName>
    </submittedName>
</protein>
<dbReference type="InterPro" id="IPR036249">
    <property type="entry name" value="Thioredoxin-like_sf"/>
</dbReference>
<sequence length="632" mass="69896">MQFYMNGFQVGDPEIQPADSGNTWTPQLPECVDVLVVGSGPAGLMLTAQLSTEASFVTRLIERRDGPLEIGQADGVSARSIELLHTFGIGEKLIREAYWINETAFWGPDETDSNIIARSGRVQDTADDSSEFPHVVVNQARLQAYLLEYMKKSATRLEPNYGLELSDLHVSDSGDYPVVATLNEVLTGVETVIRAKYVVGCDGARSAVRSAIGRELKGESANHAWGVLDVLARTDFPDVRLKSIIQSAEHGNILLIPREGDYLFRIYVDLGEVDPNQRSGVRSLAQDDVIARAQKVLHPYSLDVKSVVWFSIYEVGQRVTDGFDDVPSELRDSRLPRVFIAGDACHTHSAKAGQGMNVSMPDANNLAWKLISVLRGRAVPELLHTYSAERQPIAQGLIDFDKEWSGMMAGLHNEHSPLPQVVTPQNLQEYYVKTRPYTTGVATRYKPTTVLTTEDLHQHLATGYPVGKRFHSAPVIRLADAKRVQLGHVHKPDGAFRLYAFCDRSGTHFSDLMTFLADSPQSPLRLFTPAGADADSVIEVLGIYPGHHRDLHIDDQPAVLTPTQGIFGLTDVFKVFTTDHKTGPDIFDLRGISRDEGAMILVRPDQYVAAVLPLTRGPELTAYFDRIYKRLA</sequence>
<feature type="domain" description="FAD-binding" evidence="6">
    <location>
        <begin position="32"/>
        <end position="400"/>
    </location>
</feature>
<dbReference type="Gene3D" id="3.40.30.20">
    <property type="match status" value="1"/>
</dbReference>
<proteinExistence type="inferred from homology"/>
<dbReference type="SUPFAM" id="SSF54373">
    <property type="entry name" value="FAD-linked reductases, C-terminal domain"/>
    <property type="match status" value="1"/>
</dbReference>
<name>A0A6J7FGK1_9ZZZZ</name>
<dbReference type="NCBIfam" id="NF006144">
    <property type="entry name" value="PRK08294.1"/>
    <property type="match status" value="1"/>
</dbReference>
<evidence type="ECO:0000256" key="4">
    <source>
        <dbReference type="ARBA" id="ARBA00022827"/>
    </source>
</evidence>
<keyword evidence="4" id="KW-0274">FAD</keyword>
<accession>A0A6J7FGK1</accession>
<evidence type="ECO:0000256" key="3">
    <source>
        <dbReference type="ARBA" id="ARBA00022630"/>
    </source>
</evidence>
<organism evidence="8">
    <name type="scientific">freshwater metagenome</name>
    <dbReference type="NCBI Taxonomy" id="449393"/>
    <lineage>
        <taxon>unclassified sequences</taxon>
        <taxon>metagenomes</taxon>
        <taxon>ecological metagenomes</taxon>
    </lineage>
</organism>
<dbReference type="Pfam" id="PF07976">
    <property type="entry name" value="Phe_hydrox_dim"/>
    <property type="match status" value="1"/>
</dbReference>
<dbReference type="Pfam" id="PF01494">
    <property type="entry name" value="FAD_binding_3"/>
    <property type="match status" value="1"/>
</dbReference>
<dbReference type="SUPFAM" id="SSF51905">
    <property type="entry name" value="FAD/NAD(P)-binding domain"/>
    <property type="match status" value="1"/>
</dbReference>
<dbReference type="InterPro" id="IPR050641">
    <property type="entry name" value="RIFMO-like"/>
</dbReference>
<dbReference type="InterPro" id="IPR012941">
    <property type="entry name" value="Phe_hydrox_C_dim_dom"/>
</dbReference>
<dbReference type="AlphaFoldDB" id="A0A6J7FGK1"/>
<dbReference type="InterPro" id="IPR038220">
    <property type="entry name" value="PHOX_C_sf"/>
</dbReference>
<gene>
    <name evidence="8" type="ORF">UFOPK3516_00600</name>
</gene>
<reference evidence="8" key="1">
    <citation type="submission" date="2020-05" db="EMBL/GenBank/DDBJ databases">
        <authorList>
            <person name="Chiriac C."/>
            <person name="Salcher M."/>
            <person name="Ghai R."/>
            <person name="Kavagutti S V."/>
        </authorList>
    </citation>
    <scope>NUCLEOTIDE SEQUENCE</scope>
</reference>
<evidence type="ECO:0000256" key="1">
    <source>
        <dbReference type="ARBA" id="ARBA00001974"/>
    </source>
</evidence>
<evidence type="ECO:0000259" key="6">
    <source>
        <dbReference type="Pfam" id="PF01494"/>
    </source>
</evidence>
<dbReference type="EMBL" id="CAFBMB010000032">
    <property type="protein sequence ID" value="CAB4894391.1"/>
    <property type="molecule type" value="Genomic_DNA"/>
</dbReference>
<dbReference type="Gene3D" id="3.30.9.10">
    <property type="entry name" value="D-Amino Acid Oxidase, subunit A, domain 2"/>
    <property type="match status" value="1"/>
</dbReference>
<dbReference type="GO" id="GO:0016709">
    <property type="term" value="F:oxidoreductase activity, acting on paired donors, with incorporation or reduction of molecular oxygen, NAD(P)H as one donor, and incorporation of one atom of oxygen"/>
    <property type="evidence" value="ECO:0007669"/>
    <property type="project" value="UniProtKB-ARBA"/>
</dbReference>
<evidence type="ECO:0000259" key="7">
    <source>
        <dbReference type="Pfam" id="PF07976"/>
    </source>
</evidence>